<gene>
    <name evidence="4" type="ORF">GND95_05890</name>
</gene>
<dbReference type="Gene3D" id="1.10.357.10">
    <property type="entry name" value="Tetracycline Repressor, domain 2"/>
    <property type="match status" value="1"/>
</dbReference>
<organism evidence="4 5">
    <name type="scientific">Defluviitalea raffinosedens</name>
    <dbReference type="NCBI Taxonomy" id="1450156"/>
    <lineage>
        <taxon>Bacteria</taxon>
        <taxon>Bacillati</taxon>
        <taxon>Bacillota</taxon>
        <taxon>Clostridia</taxon>
        <taxon>Lachnospirales</taxon>
        <taxon>Defluviitaleaceae</taxon>
        <taxon>Defluviitalea</taxon>
    </lineage>
</organism>
<dbReference type="Proteomes" id="UP000483018">
    <property type="component" value="Unassembled WGS sequence"/>
</dbReference>
<evidence type="ECO:0000256" key="2">
    <source>
        <dbReference type="PROSITE-ProRule" id="PRU00335"/>
    </source>
</evidence>
<dbReference type="RefSeq" id="WP_158739935.1">
    <property type="nucleotide sequence ID" value="NZ_WSLF01000004.1"/>
</dbReference>
<dbReference type="PANTHER" id="PTHR43479:SF11">
    <property type="entry name" value="ACREF_ENVCD OPERON REPRESSOR-RELATED"/>
    <property type="match status" value="1"/>
</dbReference>
<dbReference type="OrthoDB" id="9810250at2"/>
<name>A0A7C8HER9_9FIRM</name>
<dbReference type="Pfam" id="PF00440">
    <property type="entry name" value="TetR_N"/>
    <property type="match status" value="1"/>
</dbReference>
<dbReference type="GO" id="GO:0003677">
    <property type="term" value="F:DNA binding"/>
    <property type="evidence" value="ECO:0007669"/>
    <property type="project" value="UniProtKB-UniRule"/>
</dbReference>
<dbReference type="InterPro" id="IPR050624">
    <property type="entry name" value="HTH-type_Tx_Regulator"/>
</dbReference>
<keyword evidence="1 2" id="KW-0238">DNA-binding</keyword>
<dbReference type="PANTHER" id="PTHR43479">
    <property type="entry name" value="ACREF/ENVCD OPERON REPRESSOR-RELATED"/>
    <property type="match status" value="1"/>
</dbReference>
<evidence type="ECO:0000259" key="3">
    <source>
        <dbReference type="PROSITE" id="PS50977"/>
    </source>
</evidence>
<dbReference type="InterPro" id="IPR009057">
    <property type="entry name" value="Homeodomain-like_sf"/>
</dbReference>
<dbReference type="PROSITE" id="PS50977">
    <property type="entry name" value="HTH_TETR_2"/>
    <property type="match status" value="1"/>
</dbReference>
<protein>
    <submittedName>
        <fullName evidence="4">TetR family transcriptional regulator</fullName>
    </submittedName>
</protein>
<dbReference type="InterPro" id="IPR039532">
    <property type="entry name" value="TetR_C_Firmicutes"/>
</dbReference>
<feature type="domain" description="HTH tetR-type" evidence="3">
    <location>
        <begin position="10"/>
        <end position="70"/>
    </location>
</feature>
<dbReference type="EMBL" id="WSLF01000004">
    <property type="protein sequence ID" value="KAE9634846.1"/>
    <property type="molecule type" value="Genomic_DNA"/>
</dbReference>
<keyword evidence="5" id="KW-1185">Reference proteome</keyword>
<dbReference type="SUPFAM" id="SSF46689">
    <property type="entry name" value="Homeodomain-like"/>
    <property type="match status" value="1"/>
</dbReference>
<evidence type="ECO:0000313" key="4">
    <source>
        <dbReference type="EMBL" id="KAE9634846.1"/>
    </source>
</evidence>
<evidence type="ECO:0000256" key="1">
    <source>
        <dbReference type="ARBA" id="ARBA00023125"/>
    </source>
</evidence>
<evidence type="ECO:0000313" key="5">
    <source>
        <dbReference type="Proteomes" id="UP000483018"/>
    </source>
</evidence>
<accession>A0A7C8HER9</accession>
<dbReference type="InterPro" id="IPR001647">
    <property type="entry name" value="HTH_TetR"/>
</dbReference>
<comment type="caution">
    <text evidence="4">The sequence shown here is derived from an EMBL/GenBank/DDBJ whole genome shotgun (WGS) entry which is preliminary data.</text>
</comment>
<proteinExistence type="predicted"/>
<feature type="DNA-binding region" description="H-T-H motif" evidence="2">
    <location>
        <begin position="33"/>
        <end position="52"/>
    </location>
</feature>
<dbReference type="AlphaFoldDB" id="A0A7C8HER9"/>
<reference evidence="4 5" key="1">
    <citation type="submission" date="2019-12" db="EMBL/GenBank/DDBJ databases">
        <title>Defluviitalea raffinosedens, isolated from a biogas fermenter, genome sequencing and characterization.</title>
        <authorList>
            <person name="Rettenmaier R."/>
            <person name="Schneider M."/>
            <person name="Neuhaus K."/>
            <person name="Liebl W."/>
            <person name="Zverlov V."/>
        </authorList>
    </citation>
    <scope>NUCLEOTIDE SEQUENCE [LARGE SCALE GENOMIC DNA]</scope>
    <source>
        <strain evidence="4 5">249c-K6</strain>
    </source>
</reference>
<dbReference type="Pfam" id="PF14278">
    <property type="entry name" value="TetR_C_8"/>
    <property type="match status" value="1"/>
</dbReference>
<sequence>MNLTQNPVAMRSKKAIIKALLKLMKEMPYEEITVKQILLESKLTRKTFYRNFDNKKDVLDSYIDSIIFEYLSEVLRNNACKNSHFLFEIIVSFLEQYKEVVSILWQNGLEHLLLNQLNTHILSNHRMHRESSTDSVLSGEMSDYLCVFNIGGIWNIVNMWIRTGMKEPMEDIIKTIEM</sequence>